<feature type="compositionally biased region" description="Pro residues" evidence="1">
    <location>
        <begin position="777"/>
        <end position="786"/>
    </location>
</feature>
<gene>
    <name evidence="3" type="ORF">B0H64DRAFT_169932</name>
</gene>
<dbReference type="SMART" id="SM00220">
    <property type="entry name" value="S_TKc"/>
    <property type="match status" value="1"/>
</dbReference>
<keyword evidence="3" id="KW-0808">Transferase</keyword>
<dbReference type="GeneID" id="87835694"/>
<protein>
    <submittedName>
        <fullName evidence="3">Kinase-like domain-containing protein</fullName>
    </submittedName>
</protein>
<dbReference type="Gene3D" id="3.30.200.20">
    <property type="entry name" value="Phosphorylase Kinase, domain 1"/>
    <property type="match status" value="1"/>
</dbReference>
<keyword evidence="4" id="KW-1185">Reference proteome</keyword>
<dbReference type="CDD" id="cd00180">
    <property type="entry name" value="PKc"/>
    <property type="match status" value="1"/>
</dbReference>
<name>A0AAE0LT04_9PEZI</name>
<reference evidence="3" key="1">
    <citation type="journal article" date="2023" name="Mol. Phylogenet. Evol.">
        <title>Genome-scale phylogeny and comparative genomics of the fungal order Sordariales.</title>
        <authorList>
            <person name="Hensen N."/>
            <person name="Bonometti L."/>
            <person name="Westerberg I."/>
            <person name="Brannstrom I.O."/>
            <person name="Guillou S."/>
            <person name="Cros-Aarteil S."/>
            <person name="Calhoun S."/>
            <person name="Haridas S."/>
            <person name="Kuo A."/>
            <person name="Mondo S."/>
            <person name="Pangilinan J."/>
            <person name="Riley R."/>
            <person name="LaButti K."/>
            <person name="Andreopoulos B."/>
            <person name="Lipzen A."/>
            <person name="Chen C."/>
            <person name="Yan M."/>
            <person name="Daum C."/>
            <person name="Ng V."/>
            <person name="Clum A."/>
            <person name="Steindorff A."/>
            <person name="Ohm R.A."/>
            <person name="Martin F."/>
            <person name="Silar P."/>
            <person name="Natvig D.O."/>
            <person name="Lalanne C."/>
            <person name="Gautier V."/>
            <person name="Ament-Velasquez S.L."/>
            <person name="Kruys A."/>
            <person name="Hutchinson M.I."/>
            <person name="Powell A.J."/>
            <person name="Barry K."/>
            <person name="Miller A.N."/>
            <person name="Grigoriev I.V."/>
            <person name="Debuchy R."/>
            <person name="Gladieux P."/>
            <person name="Hiltunen Thoren M."/>
            <person name="Johannesson H."/>
        </authorList>
    </citation>
    <scope>NUCLEOTIDE SEQUENCE</scope>
    <source>
        <strain evidence="3">CBS 168.71</strain>
    </source>
</reference>
<feature type="domain" description="Protein kinase" evidence="2">
    <location>
        <begin position="330"/>
        <end position="665"/>
    </location>
</feature>
<dbReference type="AlphaFoldDB" id="A0AAE0LT04"/>
<evidence type="ECO:0000256" key="1">
    <source>
        <dbReference type="SAM" id="MobiDB-lite"/>
    </source>
</evidence>
<evidence type="ECO:0000313" key="4">
    <source>
        <dbReference type="Proteomes" id="UP001278766"/>
    </source>
</evidence>
<feature type="region of interest" description="Disordered" evidence="1">
    <location>
        <begin position="123"/>
        <end position="161"/>
    </location>
</feature>
<dbReference type="Gene3D" id="1.10.510.10">
    <property type="entry name" value="Transferase(Phosphotransferase) domain 1"/>
    <property type="match status" value="1"/>
</dbReference>
<dbReference type="GO" id="GO:0005524">
    <property type="term" value="F:ATP binding"/>
    <property type="evidence" value="ECO:0007669"/>
    <property type="project" value="InterPro"/>
</dbReference>
<keyword evidence="3" id="KW-0418">Kinase</keyword>
<feature type="region of interest" description="Disordered" evidence="1">
    <location>
        <begin position="702"/>
        <end position="735"/>
    </location>
</feature>
<evidence type="ECO:0000259" key="2">
    <source>
        <dbReference type="PROSITE" id="PS50011"/>
    </source>
</evidence>
<feature type="region of interest" description="Disordered" evidence="1">
    <location>
        <begin position="755"/>
        <end position="829"/>
    </location>
</feature>
<dbReference type="RefSeq" id="XP_062659931.1">
    <property type="nucleotide sequence ID" value="XM_062798746.1"/>
</dbReference>
<dbReference type="GO" id="GO:0004674">
    <property type="term" value="F:protein serine/threonine kinase activity"/>
    <property type="evidence" value="ECO:0007669"/>
    <property type="project" value="TreeGrafter"/>
</dbReference>
<dbReference type="PROSITE" id="PS50011">
    <property type="entry name" value="PROTEIN_KINASE_DOM"/>
    <property type="match status" value="1"/>
</dbReference>
<sequence>MTITYGGSKNCLGPSNHESSNESPGSNLRLSLDIAVTHLSPASQTDDPDDGSRSPSRPRTPRAVNVQDPHGKTTAIYRDDDPAREEATAGRNAFYNHPDNGSENSFASITTITDLGFERQAQVKPTVDQGSESLHLRNLRSESSASSLHSNDETEGSHAQKQLGRRLRAAYCKSTASDKDADFIPISKIESILTQETVEGILKQEFPELQSSESKPELDKLTQDICPSRRRLFALLLLNLSAKCIKCFVECGVTDMDFPFAQAPDSSESARVHPRGDVECERPVDCFSEWKPSEVEWFLRWQHVVASPFFDLGPGSLYLYTLPKDSVLPFIESEPAGEGGHANVWKVLIHPAHHNFPTQLGANKQYFAVKTLHTKQREEYEREVEVLQRFSGRHEGHPHLIRLLLTYQHKDSYHMVFPWANGNLRDFWESVKSPQRTQDMARWMLTQCFGIADGLQKIHGDGDVAGLSPNDKNTGRHGDIKPENILWLKRHNDSDNHLLICDFGLCRFHSYQSQSVDKLPGCSPSYRPPECDLNRLKISVKYDIWTLGCLLLDFLTWYLRGWEAVDTLFPDARLKDEGWAPFNLGSTQDERCLYEDKFYQQSNDGKYVMAQLKPSVIEWMEELHKLDYCPEFAHDLLKIIHKGLLHPDKRQRWDCTRIVNELNRVRERCDTGKAYCTTPSRWKGERLEPFTVSYLVTPNSIKTNAQQQTGPHSPRSLSPASRASHAGTPPPELQDAESLAADDLGITCAILPGNPLSVETFSPEEPPGPVQDTPVTQVPPPPPPPPDTHRQSGSEIYLVTPGTTMDTRRTTNSSRPLLAPPPAGQPRLIGRGKHAWGTCKKCMKTLGCCFIFG</sequence>
<proteinExistence type="predicted"/>
<dbReference type="Pfam" id="PF00069">
    <property type="entry name" value="Pkinase"/>
    <property type="match status" value="1"/>
</dbReference>
<feature type="compositionally biased region" description="Polar residues" evidence="1">
    <location>
        <begin position="16"/>
        <end position="29"/>
    </location>
</feature>
<comment type="caution">
    <text evidence="3">The sequence shown here is derived from an EMBL/GenBank/DDBJ whole genome shotgun (WGS) entry which is preliminary data.</text>
</comment>
<dbReference type="Proteomes" id="UP001278766">
    <property type="component" value="Unassembled WGS sequence"/>
</dbReference>
<dbReference type="PANTHER" id="PTHR24359:SF37">
    <property type="entry name" value="PROTEIN KINASE DOMAIN-CONTAINING PROTEIN"/>
    <property type="match status" value="1"/>
</dbReference>
<feature type="compositionally biased region" description="Low complexity" evidence="1">
    <location>
        <begin position="711"/>
        <end position="726"/>
    </location>
</feature>
<evidence type="ECO:0000313" key="3">
    <source>
        <dbReference type="EMBL" id="KAK3296417.1"/>
    </source>
</evidence>
<dbReference type="SUPFAM" id="SSF56112">
    <property type="entry name" value="Protein kinase-like (PK-like)"/>
    <property type="match status" value="1"/>
</dbReference>
<feature type="region of interest" description="Disordered" evidence="1">
    <location>
        <begin position="1"/>
        <end position="82"/>
    </location>
</feature>
<organism evidence="3 4">
    <name type="scientific">Chaetomium fimeti</name>
    <dbReference type="NCBI Taxonomy" id="1854472"/>
    <lineage>
        <taxon>Eukaryota</taxon>
        <taxon>Fungi</taxon>
        <taxon>Dikarya</taxon>
        <taxon>Ascomycota</taxon>
        <taxon>Pezizomycotina</taxon>
        <taxon>Sordariomycetes</taxon>
        <taxon>Sordariomycetidae</taxon>
        <taxon>Sordariales</taxon>
        <taxon>Chaetomiaceae</taxon>
        <taxon>Chaetomium</taxon>
    </lineage>
</organism>
<dbReference type="EMBL" id="JAUEPN010000004">
    <property type="protein sequence ID" value="KAK3296417.1"/>
    <property type="molecule type" value="Genomic_DNA"/>
</dbReference>
<accession>A0AAE0LT04</accession>
<dbReference type="PANTHER" id="PTHR24359">
    <property type="entry name" value="SERINE/THREONINE-PROTEIN KINASE SBK1"/>
    <property type="match status" value="1"/>
</dbReference>
<reference evidence="3" key="2">
    <citation type="submission" date="2023-06" db="EMBL/GenBank/DDBJ databases">
        <authorList>
            <consortium name="Lawrence Berkeley National Laboratory"/>
            <person name="Haridas S."/>
            <person name="Hensen N."/>
            <person name="Bonometti L."/>
            <person name="Westerberg I."/>
            <person name="Brannstrom I.O."/>
            <person name="Guillou S."/>
            <person name="Cros-Aarteil S."/>
            <person name="Calhoun S."/>
            <person name="Kuo A."/>
            <person name="Mondo S."/>
            <person name="Pangilinan J."/>
            <person name="Riley R."/>
            <person name="Labutti K."/>
            <person name="Andreopoulos B."/>
            <person name="Lipzen A."/>
            <person name="Chen C."/>
            <person name="Yanf M."/>
            <person name="Daum C."/>
            <person name="Ng V."/>
            <person name="Clum A."/>
            <person name="Steindorff A."/>
            <person name="Ohm R."/>
            <person name="Martin F."/>
            <person name="Silar P."/>
            <person name="Natvig D."/>
            <person name="Lalanne C."/>
            <person name="Gautier V."/>
            <person name="Ament-Velasquez S.L."/>
            <person name="Kruys A."/>
            <person name="Hutchinson M.I."/>
            <person name="Powell A.J."/>
            <person name="Barry K."/>
            <person name="Miller A.N."/>
            <person name="Grigoriev I.V."/>
            <person name="Debuchy R."/>
            <person name="Gladieux P."/>
            <person name="Thoren M.H."/>
            <person name="Johannesson H."/>
        </authorList>
    </citation>
    <scope>NUCLEOTIDE SEQUENCE</scope>
    <source>
        <strain evidence="3">CBS 168.71</strain>
    </source>
</reference>
<dbReference type="InterPro" id="IPR000719">
    <property type="entry name" value="Prot_kinase_dom"/>
</dbReference>
<dbReference type="InterPro" id="IPR011009">
    <property type="entry name" value="Kinase-like_dom_sf"/>
</dbReference>